<sequence length="325" mass="35834">MDDKIVIIDTDAGTDDATAIFIALAAHKDPNVNFRIAGITCVNGNTTVDNVCTNVTRILQTADALEIPIFRGCENAMSIPYVLGEHCVPYHGYDGFGDVDLPKIEPKLEDENGVLAIIKLAKEYPGQVSILALGPLTNLAMAVRLEPGLRKTLREIVVMGGNTEAVGNTTVCGEFNFRVDPEAAHVTLATFECPIVVVPWEINKRQNHKDFRLSELTKIKSPAMDLMNRIEVHNVKKVRWSPCDALAAAVLVEPKVIQDSKVVHTTVELFGHHTRGQMVIDHENLLNQRKNAEIVHGIDIPLYLDIIRWGFGGPSYTLKNNENGE</sequence>
<evidence type="ECO:0000313" key="2">
    <source>
        <dbReference type="EMBL" id="CAG7821740.1"/>
    </source>
</evidence>
<accession>A0A8J2PNX1</accession>
<comment type="caution">
    <text evidence="2">The sequence shown here is derived from an EMBL/GenBank/DDBJ whole genome shotgun (WGS) entry which is preliminary data.</text>
</comment>
<dbReference type="GO" id="GO:0016799">
    <property type="term" value="F:hydrolase activity, hydrolyzing N-glycosyl compounds"/>
    <property type="evidence" value="ECO:0007669"/>
    <property type="project" value="InterPro"/>
</dbReference>
<feature type="domain" description="Inosine/uridine-preferring nucleoside hydrolase" evidence="1">
    <location>
        <begin position="6"/>
        <end position="303"/>
    </location>
</feature>
<protein>
    <recommendedName>
        <fullName evidence="1">Inosine/uridine-preferring nucleoside hydrolase domain-containing protein</fullName>
    </recommendedName>
</protein>
<evidence type="ECO:0000313" key="3">
    <source>
        <dbReference type="Proteomes" id="UP000708208"/>
    </source>
</evidence>
<dbReference type="PANTHER" id="PTHR46190:SF1">
    <property type="entry name" value="SI:CH211-201H21.5"/>
    <property type="match status" value="1"/>
</dbReference>
<keyword evidence="3" id="KW-1185">Reference proteome</keyword>
<dbReference type="Proteomes" id="UP000708208">
    <property type="component" value="Unassembled WGS sequence"/>
</dbReference>
<gene>
    <name evidence="2" type="ORF">AFUS01_LOCUS32056</name>
</gene>
<dbReference type="PANTHER" id="PTHR46190">
    <property type="entry name" value="SI:CH211-201H21.5-RELATED"/>
    <property type="match status" value="1"/>
</dbReference>
<dbReference type="AlphaFoldDB" id="A0A8J2PNX1"/>
<dbReference type="EMBL" id="CAJVCH010519688">
    <property type="protein sequence ID" value="CAG7821740.1"/>
    <property type="molecule type" value="Genomic_DNA"/>
</dbReference>
<dbReference type="InterPro" id="IPR001910">
    <property type="entry name" value="Inosine/uridine_hydrolase_dom"/>
</dbReference>
<dbReference type="Pfam" id="PF01156">
    <property type="entry name" value="IU_nuc_hydro"/>
    <property type="match status" value="1"/>
</dbReference>
<reference evidence="2" key="1">
    <citation type="submission" date="2021-06" db="EMBL/GenBank/DDBJ databases">
        <authorList>
            <person name="Hodson N. C."/>
            <person name="Mongue J. A."/>
            <person name="Jaron S. K."/>
        </authorList>
    </citation>
    <scope>NUCLEOTIDE SEQUENCE</scope>
</reference>
<dbReference type="OrthoDB" id="432381at2759"/>
<evidence type="ECO:0000259" key="1">
    <source>
        <dbReference type="Pfam" id="PF01156"/>
    </source>
</evidence>
<dbReference type="CDD" id="cd02649">
    <property type="entry name" value="nuc_hydro_CeIAG"/>
    <property type="match status" value="1"/>
</dbReference>
<dbReference type="InterPro" id="IPR052775">
    <property type="entry name" value="IUN_hydrolase"/>
</dbReference>
<name>A0A8J2PNX1_9HEXA</name>
<organism evidence="2 3">
    <name type="scientific">Allacma fusca</name>
    <dbReference type="NCBI Taxonomy" id="39272"/>
    <lineage>
        <taxon>Eukaryota</taxon>
        <taxon>Metazoa</taxon>
        <taxon>Ecdysozoa</taxon>
        <taxon>Arthropoda</taxon>
        <taxon>Hexapoda</taxon>
        <taxon>Collembola</taxon>
        <taxon>Symphypleona</taxon>
        <taxon>Sminthuridae</taxon>
        <taxon>Allacma</taxon>
    </lineage>
</organism>
<proteinExistence type="predicted"/>